<keyword evidence="9 14" id="KW-0560">Oxidoreductase</keyword>
<keyword evidence="6 15" id="KW-0812">Transmembrane</keyword>
<dbReference type="PANTHER" id="PTHR24305">
    <property type="entry name" value="CYTOCHROME P450"/>
    <property type="match status" value="1"/>
</dbReference>
<evidence type="ECO:0000313" key="17">
    <source>
        <dbReference type="Proteomes" id="UP000250266"/>
    </source>
</evidence>
<evidence type="ECO:0000256" key="1">
    <source>
        <dbReference type="ARBA" id="ARBA00001971"/>
    </source>
</evidence>
<keyword evidence="10 13" id="KW-0408">Iron</keyword>
<dbReference type="SUPFAM" id="SSF48264">
    <property type="entry name" value="Cytochrome P450"/>
    <property type="match status" value="1"/>
</dbReference>
<evidence type="ECO:0000256" key="10">
    <source>
        <dbReference type="ARBA" id="ARBA00023004"/>
    </source>
</evidence>
<keyword evidence="5 13" id="KW-0349">Heme</keyword>
<evidence type="ECO:0000256" key="15">
    <source>
        <dbReference type="SAM" id="Phobius"/>
    </source>
</evidence>
<dbReference type="Pfam" id="PF00067">
    <property type="entry name" value="p450"/>
    <property type="match status" value="1"/>
</dbReference>
<feature type="binding site" description="axial binding residue" evidence="13">
    <location>
        <position position="470"/>
    </location>
    <ligand>
        <name>heme</name>
        <dbReference type="ChEBI" id="CHEBI:30413"/>
    </ligand>
    <ligandPart>
        <name>Fe</name>
        <dbReference type="ChEBI" id="CHEBI:18248"/>
    </ligandPart>
</feature>
<evidence type="ECO:0000256" key="9">
    <source>
        <dbReference type="ARBA" id="ARBA00023002"/>
    </source>
</evidence>
<dbReference type="PRINTS" id="PR00385">
    <property type="entry name" value="P450"/>
</dbReference>
<dbReference type="OrthoDB" id="1470350at2759"/>
<proteinExistence type="inferred from homology"/>
<dbReference type="Proteomes" id="UP000250266">
    <property type="component" value="Unassembled WGS sequence"/>
</dbReference>
<keyword evidence="12 15" id="KW-0472">Membrane</keyword>
<dbReference type="Gene3D" id="1.10.630.10">
    <property type="entry name" value="Cytochrome P450"/>
    <property type="match status" value="1"/>
</dbReference>
<dbReference type="GO" id="GO:0004497">
    <property type="term" value="F:monooxygenase activity"/>
    <property type="evidence" value="ECO:0007669"/>
    <property type="project" value="UniProtKB-KW"/>
</dbReference>
<evidence type="ECO:0000256" key="4">
    <source>
        <dbReference type="ARBA" id="ARBA00010617"/>
    </source>
</evidence>
<dbReference type="GO" id="GO:0016705">
    <property type="term" value="F:oxidoreductase activity, acting on paired donors, with incorporation or reduction of molecular oxygen"/>
    <property type="evidence" value="ECO:0007669"/>
    <property type="project" value="InterPro"/>
</dbReference>
<comment type="similarity">
    <text evidence="4 14">Belongs to the cytochrome P450 family.</text>
</comment>
<evidence type="ECO:0000256" key="3">
    <source>
        <dbReference type="ARBA" id="ARBA00004685"/>
    </source>
</evidence>
<name>A0A8E2JFJ6_9PEZI</name>
<dbReference type="EMBL" id="KV744975">
    <property type="protein sequence ID" value="OCK80089.1"/>
    <property type="molecule type" value="Genomic_DNA"/>
</dbReference>
<evidence type="ECO:0000256" key="2">
    <source>
        <dbReference type="ARBA" id="ARBA00004370"/>
    </source>
</evidence>
<gene>
    <name evidence="16" type="ORF">K432DRAFT_328942</name>
</gene>
<dbReference type="FunFam" id="1.10.630.10:FF:000063">
    <property type="entry name" value="Cytochrome P450 monooxygenase"/>
    <property type="match status" value="1"/>
</dbReference>
<keyword evidence="7 13" id="KW-0479">Metal-binding</keyword>
<organism evidence="16 17">
    <name type="scientific">Lepidopterella palustris CBS 459.81</name>
    <dbReference type="NCBI Taxonomy" id="1314670"/>
    <lineage>
        <taxon>Eukaryota</taxon>
        <taxon>Fungi</taxon>
        <taxon>Dikarya</taxon>
        <taxon>Ascomycota</taxon>
        <taxon>Pezizomycotina</taxon>
        <taxon>Dothideomycetes</taxon>
        <taxon>Pleosporomycetidae</taxon>
        <taxon>Mytilinidiales</taxon>
        <taxon>Argynnaceae</taxon>
        <taxon>Lepidopterella</taxon>
    </lineage>
</organism>
<evidence type="ECO:0000313" key="16">
    <source>
        <dbReference type="EMBL" id="OCK80089.1"/>
    </source>
</evidence>
<dbReference type="GO" id="GO:0020037">
    <property type="term" value="F:heme binding"/>
    <property type="evidence" value="ECO:0007669"/>
    <property type="project" value="InterPro"/>
</dbReference>
<evidence type="ECO:0000256" key="7">
    <source>
        <dbReference type="ARBA" id="ARBA00022723"/>
    </source>
</evidence>
<dbReference type="InterPro" id="IPR002401">
    <property type="entry name" value="Cyt_P450_E_grp-I"/>
</dbReference>
<dbReference type="GO" id="GO:1902181">
    <property type="term" value="P:verruculogen biosynthetic process"/>
    <property type="evidence" value="ECO:0007669"/>
    <property type="project" value="UniProtKB-ARBA"/>
</dbReference>
<dbReference type="InterPro" id="IPR036396">
    <property type="entry name" value="Cyt_P450_sf"/>
</dbReference>
<dbReference type="GO" id="GO:0016020">
    <property type="term" value="C:membrane"/>
    <property type="evidence" value="ECO:0007669"/>
    <property type="project" value="UniProtKB-SubCell"/>
</dbReference>
<keyword evidence="17" id="KW-1185">Reference proteome</keyword>
<sequence>MEAYSHVKGAVLATCTVPHHILISYLVGLVAVYFVSVSIYRVTLHPLAKYPGPFLYKLSNWPIIFQCIGGKRHIYHLLDHEKYGSVVRIGPNTLSYNTETALNTIYGSNKTNVRKSEWYRTVDAGSGAFSTATEIDKKKHAVRRRFIAHCFSANALNSAEPFIASNVTKWCNGLAPKDGNEWSEQRDMAAWCTWLGFDIMGDLAFGKSFNCLEAEENRYISRAIMSANKYMYWFPFLPCAWLLAPLMNSKLMEWIGGQSVKDNIYLVSFGAEQLQYKIDSERAEKASGKEPRKDMMHYLLSASDPKTGIKPSPAELLADSVLFISAGADTVATALAASFFYLVHNPATLAKATAEVRGAFSSAEEIKSGKALDSCLYIDGVMEESLRRAPPKPSHVPREVLPGGITIDGEHIPAGTVVGVPAYAIHHNPEYYPDPWSFSPERWIASSSTEDSVALAKRAFCPFSLGIRGCIGKPLAYLEYKLALATVLWRFDVRQAEGTHLGEGGPDLERGRERKDEWQMIDAMGVMREGPLVEFRAAQH</sequence>
<comment type="subcellular location">
    <subcellularLocation>
        <location evidence="2">Membrane</location>
    </subcellularLocation>
</comment>
<evidence type="ECO:0000256" key="13">
    <source>
        <dbReference type="PIRSR" id="PIRSR602401-1"/>
    </source>
</evidence>
<protein>
    <submittedName>
        <fullName evidence="16">Benzoate 4-monooxygenase cytochrome P450</fullName>
    </submittedName>
</protein>
<dbReference type="AlphaFoldDB" id="A0A8E2JFJ6"/>
<evidence type="ECO:0000256" key="14">
    <source>
        <dbReference type="RuleBase" id="RU000461"/>
    </source>
</evidence>
<evidence type="ECO:0000256" key="5">
    <source>
        <dbReference type="ARBA" id="ARBA00022617"/>
    </source>
</evidence>
<evidence type="ECO:0000256" key="11">
    <source>
        <dbReference type="ARBA" id="ARBA00023033"/>
    </source>
</evidence>
<dbReference type="PANTHER" id="PTHR24305:SF237">
    <property type="entry name" value="CYTOCHROME P450 MONOOXYGENASE ATNE-RELATED"/>
    <property type="match status" value="1"/>
</dbReference>
<dbReference type="GO" id="GO:0005506">
    <property type="term" value="F:iron ion binding"/>
    <property type="evidence" value="ECO:0007669"/>
    <property type="project" value="InterPro"/>
</dbReference>
<dbReference type="CDD" id="cd11061">
    <property type="entry name" value="CYP67-like"/>
    <property type="match status" value="1"/>
</dbReference>
<keyword evidence="8 15" id="KW-1133">Transmembrane helix</keyword>
<dbReference type="InterPro" id="IPR017972">
    <property type="entry name" value="Cyt_P450_CS"/>
</dbReference>
<keyword evidence="11 14" id="KW-0503">Monooxygenase</keyword>
<dbReference type="PRINTS" id="PR00463">
    <property type="entry name" value="EP450I"/>
</dbReference>
<reference evidence="16 17" key="1">
    <citation type="journal article" date="2016" name="Nat. Commun.">
        <title>Ectomycorrhizal ecology is imprinted in the genome of the dominant symbiotic fungus Cenococcum geophilum.</title>
        <authorList>
            <consortium name="DOE Joint Genome Institute"/>
            <person name="Peter M."/>
            <person name="Kohler A."/>
            <person name="Ohm R.A."/>
            <person name="Kuo A."/>
            <person name="Krutzmann J."/>
            <person name="Morin E."/>
            <person name="Arend M."/>
            <person name="Barry K.W."/>
            <person name="Binder M."/>
            <person name="Choi C."/>
            <person name="Clum A."/>
            <person name="Copeland A."/>
            <person name="Grisel N."/>
            <person name="Haridas S."/>
            <person name="Kipfer T."/>
            <person name="LaButti K."/>
            <person name="Lindquist E."/>
            <person name="Lipzen A."/>
            <person name="Maire R."/>
            <person name="Meier B."/>
            <person name="Mihaltcheva S."/>
            <person name="Molinier V."/>
            <person name="Murat C."/>
            <person name="Poggeler S."/>
            <person name="Quandt C.A."/>
            <person name="Sperisen C."/>
            <person name="Tritt A."/>
            <person name="Tisserant E."/>
            <person name="Crous P.W."/>
            <person name="Henrissat B."/>
            <person name="Nehls U."/>
            <person name="Egli S."/>
            <person name="Spatafora J.W."/>
            <person name="Grigoriev I.V."/>
            <person name="Martin F.M."/>
        </authorList>
    </citation>
    <scope>NUCLEOTIDE SEQUENCE [LARGE SCALE GENOMIC DNA]</scope>
    <source>
        <strain evidence="16 17">CBS 459.81</strain>
    </source>
</reference>
<feature type="transmembrane region" description="Helical" evidence="15">
    <location>
        <begin position="20"/>
        <end position="40"/>
    </location>
</feature>
<evidence type="ECO:0000256" key="8">
    <source>
        <dbReference type="ARBA" id="ARBA00022989"/>
    </source>
</evidence>
<comment type="cofactor">
    <cofactor evidence="1 13">
        <name>heme</name>
        <dbReference type="ChEBI" id="CHEBI:30413"/>
    </cofactor>
</comment>
<accession>A0A8E2JFJ6</accession>
<comment type="pathway">
    <text evidence="3">Mycotoxin biosynthesis.</text>
</comment>
<dbReference type="PROSITE" id="PS00086">
    <property type="entry name" value="CYTOCHROME_P450"/>
    <property type="match status" value="1"/>
</dbReference>
<evidence type="ECO:0000256" key="12">
    <source>
        <dbReference type="ARBA" id="ARBA00023136"/>
    </source>
</evidence>
<evidence type="ECO:0000256" key="6">
    <source>
        <dbReference type="ARBA" id="ARBA00022692"/>
    </source>
</evidence>
<dbReference type="InterPro" id="IPR050121">
    <property type="entry name" value="Cytochrome_P450_monoxygenase"/>
</dbReference>
<dbReference type="InterPro" id="IPR001128">
    <property type="entry name" value="Cyt_P450"/>
</dbReference>